<dbReference type="Proteomes" id="UP001152561">
    <property type="component" value="Unassembled WGS sequence"/>
</dbReference>
<evidence type="ECO:0000313" key="2">
    <source>
        <dbReference type="EMBL" id="KAJ8541836.1"/>
    </source>
</evidence>
<reference evidence="3" key="1">
    <citation type="journal article" date="2023" name="Proc. Natl. Acad. Sci. U.S.A.">
        <title>Genomic and structural basis for evolution of tropane alkaloid biosynthesis.</title>
        <authorList>
            <person name="Wanga Y.-J."/>
            <person name="Taina T."/>
            <person name="Yua J.-Y."/>
            <person name="Lia J."/>
            <person name="Xua B."/>
            <person name="Chenc J."/>
            <person name="D'Auriad J.C."/>
            <person name="Huanga J.-P."/>
            <person name="Huanga S.-X."/>
        </authorList>
    </citation>
    <scope>NUCLEOTIDE SEQUENCE [LARGE SCALE GENOMIC DNA]</scope>
    <source>
        <strain evidence="3">cv. KIB-2019</strain>
    </source>
</reference>
<accession>A0A9Q1R7H3</accession>
<dbReference type="EMBL" id="JAJAGQ010000015">
    <property type="protein sequence ID" value="KAJ8541836.1"/>
    <property type="molecule type" value="Genomic_DNA"/>
</dbReference>
<feature type="region of interest" description="Disordered" evidence="1">
    <location>
        <begin position="213"/>
        <end position="233"/>
    </location>
</feature>
<evidence type="ECO:0000256" key="1">
    <source>
        <dbReference type="SAM" id="MobiDB-lite"/>
    </source>
</evidence>
<keyword evidence="3" id="KW-1185">Reference proteome</keyword>
<protein>
    <submittedName>
        <fullName evidence="2">Uncharacterized protein</fullName>
    </submittedName>
</protein>
<feature type="compositionally biased region" description="Basic and acidic residues" evidence="1">
    <location>
        <begin position="214"/>
        <end position="223"/>
    </location>
</feature>
<dbReference type="AlphaFoldDB" id="A0A9Q1R7H3"/>
<comment type="caution">
    <text evidence="2">The sequence shown here is derived from an EMBL/GenBank/DDBJ whole genome shotgun (WGS) entry which is preliminary data.</text>
</comment>
<name>A0A9Q1R7H3_9SOLA</name>
<sequence>MMDKERKFNEALISNTRENSVVESVVNKDNECQNESSDNAGKEEVVFLLEEGEIIEQNISMPQVKVPDKIVLPKEGLSMDLVEEKTIQSKASWSDMVDEVIEHTRGYVKEVVSGWVVEDVKQDEQNIVVADHEAVNVQEETILMVVNKSPSTKTPEENIISNEKVVMICENISPLNVLIPKIVSSNKRLHDLVSHNVLHKDEVMDENMYENGLEDNKGEEYKSDNVLPNLENI</sequence>
<gene>
    <name evidence="2" type="ORF">K7X08_002652</name>
</gene>
<organism evidence="2 3">
    <name type="scientific">Anisodus acutangulus</name>
    <dbReference type="NCBI Taxonomy" id="402998"/>
    <lineage>
        <taxon>Eukaryota</taxon>
        <taxon>Viridiplantae</taxon>
        <taxon>Streptophyta</taxon>
        <taxon>Embryophyta</taxon>
        <taxon>Tracheophyta</taxon>
        <taxon>Spermatophyta</taxon>
        <taxon>Magnoliopsida</taxon>
        <taxon>eudicotyledons</taxon>
        <taxon>Gunneridae</taxon>
        <taxon>Pentapetalae</taxon>
        <taxon>asterids</taxon>
        <taxon>lamiids</taxon>
        <taxon>Solanales</taxon>
        <taxon>Solanaceae</taxon>
        <taxon>Solanoideae</taxon>
        <taxon>Hyoscyameae</taxon>
        <taxon>Anisodus</taxon>
    </lineage>
</organism>
<evidence type="ECO:0000313" key="3">
    <source>
        <dbReference type="Proteomes" id="UP001152561"/>
    </source>
</evidence>
<proteinExistence type="predicted"/>